<proteinExistence type="predicted"/>
<gene>
    <name evidence="5" type="ORF">PR048_005783</name>
</gene>
<dbReference type="PANTHER" id="PTHR33064:SF37">
    <property type="entry name" value="RIBONUCLEASE H"/>
    <property type="match status" value="1"/>
</dbReference>
<evidence type="ECO:0000313" key="5">
    <source>
        <dbReference type="EMBL" id="KAJ8893197.1"/>
    </source>
</evidence>
<dbReference type="Pfam" id="PF17919">
    <property type="entry name" value="RT_RNaseH_2"/>
    <property type="match status" value="1"/>
</dbReference>
<feature type="coiled-coil region" evidence="1">
    <location>
        <begin position="496"/>
        <end position="530"/>
    </location>
</feature>
<dbReference type="EMBL" id="JARBHB010000002">
    <property type="protein sequence ID" value="KAJ8893197.1"/>
    <property type="molecule type" value="Genomic_DNA"/>
</dbReference>
<sequence length="1252" mass="142226">MSIEQRQRGRAGERGDPRGKPTDQRHHPSRFPHTEIRVRPHRESNAVQLVCRSCRLIRQACTVPQRHLRRHYSFITDDSWELSSDVQVQAGQALPCSAPNLCTPLSPLCEAQAARQIQTERAHLYPCSSEMESEAASRRLLCHIMGGNYLPPSILLGHDHPVPTCLLPSSVFLLTPSSSLYVFYLSPVLFSLHAAPYASAQRSSVSATVLSKPAGDVRNTACYIDEYLFGDDYEQTVNANDGMIDLRGMIDSDETGSGDDHKDGIDENEHEDSDNGEYDDSDFPDALTRPFNRVSLSAVIWFSASLLACDQKVRCKCKWETPTLLNRRGEKDAETTTQAPCKEIAPKDLRRRQGKLMSSGMEERVINTNDTEFETTDLVNLDEMDLDLHNSEAASERTKTASGDKTTGVTTPTIPSTPKRFTSLQYSGKIEKLRSEVNETSKLVETTSEEVALQCTALEERIDKVERSPISEGVLRTIENKLQEEHFVDTISMSSQTQKKKKKKQLKVLSDKLEREVHRQVQNVNKARNAAPVSQALSQLVQELPVTPIGNVFTHITASATHPTAALLHHPAKQWLERLPKFSGKHQENPVTYVTKMEGCMRLSLTSTAYFWWEVAKEKISASAEFQESFVKHFWSPKIQSHVRSQLSQEHWDPRKEKSIEEHFSKVYERTHHLPSPMSDEEFIDLLISQIPVNYQRQFSGNIYRDVSEFWYHLIPADQLERQTRVAIPPRDYDRPRENPEPPLYPSTTNQRQYNNQQRPNHNQNNLPQTKQQKFSQDNGRVNNFAYRGRSSFRQRWNRVSHNNNGNIYDPGYTRGGRQYDCRNIETREESSNTAQGGGRTNGQRERGSISALCPETIIIKVCVIETPVLLDSGAEISCIIPRLRIVGATSRKGPVKTCQTVINTEGIGETKKTAVLVVQKFAKPLILRTDFLTQFGIILHFGGWLIASNDRRNKVILLEKWQVTDRLVGSLKKEYPVLQLCHSPAAAKIRVVEGASFHVILKKDGSVSLCLDARSINWITIKDREAPVQTRNFQYLFQVFPFGLYNAVAEFTRCLDVTPREECKLFTRAYVDDILITSSTFEEHLQHVNKVIQKLKIAGMTQTIKKTAPDKLEAITQLPVPKNVRQLRTFLSVIGFYRNYSNHIARVALPLFKLLKKDQAWLWSIAEQEAFENLKAVFSKDQVIYHLIQGKEFLLYTDASDFALGCRLVQPNGQGVEKTVAMASRTMCLAEKNGDLDHQIRCHYIYFCRAS</sequence>
<feature type="compositionally biased region" description="Basic and acidic residues" evidence="2">
    <location>
        <begin position="731"/>
        <end position="740"/>
    </location>
</feature>
<dbReference type="InterPro" id="IPR000477">
    <property type="entry name" value="RT_dom"/>
</dbReference>
<evidence type="ECO:0000256" key="2">
    <source>
        <dbReference type="SAM" id="MobiDB-lite"/>
    </source>
</evidence>
<dbReference type="SUPFAM" id="SSF56672">
    <property type="entry name" value="DNA/RNA polymerases"/>
    <property type="match status" value="1"/>
</dbReference>
<evidence type="ECO:0000259" key="3">
    <source>
        <dbReference type="Pfam" id="PF00078"/>
    </source>
</evidence>
<feature type="compositionally biased region" description="Polar residues" evidence="2">
    <location>
        <begin position="770"/>
        <end position="782"/>
    </location>
</feature>
<keyword evidence="1" id="KW-0175">Coiled coil</keyword>
<feature type="region of interest" description="Disordered" evidence="2">
    <location>
        <begin position="1"/>
        <end position="33"/>
    </location>
</feature>
<feature type="domain" description="Reverse transcriptase/retrotransposon-derived protein RNase H-like" evidence="4">
    <location>
        <begin position="1164"/>
        <end position="1234"/>
    </location>
</feature>
<feature type="domain" description="Reverse transcriptase" evidence="3">
    <location>
        <begin position="1030"/>
        <end position="1108"/>
    </location>
</feature>
<organism evidence="5 6">
    <name type="scientific">Dryococelus australis</name>
    <dbReference type="NCBI Taxonomy" id="614101"/>
    <lineage>
        <taxon>Eukaryota</taxon>
        <taxon>Metazoa</taxon>
        <taxon>Ecdysozoa</taxon>
        <taxon>Arthropoda</taxon>
        <taxon>Hexapoda</taxon>
        <taxon>Insecta</taxon>
        <taxon>Pterygota</taxon>
        <taxon>Neoptera</taxon>
        <taxon>Polyneoptera</taxon>
        <taxon>Phasmatodea</taxon>
        <taxon>Verophasmatodea</taxon>
        <taxon>Anareolatae</taxon>
        <taxon>Phasmatidae</taxon>
        <taxon>Eurycanthinae</taxon>
        <taxon>Dryococelus</taxon>
    </lineage>
</organism>
<evidence type="ECO:0000256" key="1">
    <source>
        <dbReference type="SAM" id="Coils"/>
    </source>
</evidence>
<protein>
    <recommendedName>
        <fullName evidence="7">Reverse transcriptase domain-containing protein</fullName>
    </recommendedName>
</protein>
<feature type="region of interest" description="Disordered" evidence="2">
    <location>
        <begin position="248"/>
        <end position="283"/>
    </location>
</feature>
<feature type="region of interest" description="Disordered" evidence="2">
    <location>
        <begin position="392"/>
        <end position="420"/>
    </location>
</feature>
<dbReference type="InterPro" id="IPR051320">
    <property type="entry name" value="Viral_Replic_Matur_Polypro"/>
</dbReference>
<evidence type="ECO:0008006" key="7">
    <source>
        <dbReference type="Google" id="ProtNLM"/>
    </source>
</evidence>
<dbReference type="PANTHER" id="PTHR33064">
    <property type="entry name" value="POL PROTEIN"/>
    <property type="match status" value="1"/>
</dbReference>
<evidence type="ECO:0000259" key="4">
    <source>
        <dbReference type="Pfam" id="PF17919"/>
    </source>
</evidence>
<dbReference type="Gene3D" id="3.30.70.270">
    <property type="match status" value="2"/>
</dbReference>
<accession>A0ABQ9I9Q4</accession>
<dbReference type="InterPro" id="IPR043128">
    <property type="entry name" value="Rev_trsase/Diguanyl_cyclase"/>
</dbReference>
<keyword evidence="6" id="KW-1185">Reference proteome</keyword>
<evidence type="ECO:0000313" key="6">
    <source>
        <dbReference type="Proteomes" id="UP001159363"/>
    </source>
</evidence>
<name>A0ABQ9I9Q4_9NEOP</name>
<dbReference type="CDD" id="cd01647">
    <property type="entry name" value="RT_LTR"/>
    <property type="match status" value="1"/>
</dbReference>
<dbReference type="InterPro" id="IPR043502">
    <property type="entry name" value="DNA/RNA_pol_sf"/>
</dbReference>
<dbReference type="Pfam" id="PF00078">
    <property type="entry name" value="RVT_1"/>
    <property type="match status" value="1"/>
</dbReference>
<reference evidence="5 6" key="1">
    <citation type="submission" date="2023-02" db="EMBL/GenBank/DDBJ databases">
        <title>LHISI_Scaffold_Assembly.</title>
        <authorList>
            <person name="Stuart O.P."/>
            <person name="Cleave R."/>
            <person name="Magrath M.J.L."/>
            <person name="Mikheyev A.S."/>
        </authorList>
    </citation>
    <scope>NUCLEOTIDE SEQUENCE [LARGE SCALE GENOMIC DNA]</scope>
    <source>
        <strain evidence="5">Daus_M_001</strain>
        <tissue evidence="5">Leg muscle</tissue>
    </source>
</reference>
<comment type="caution">
    <text evidence="5">The sequence shown here is derived from an EMBL/GenBank/DDBJ whole genome shotgun (WGS) entry which is preliminary data.</text>
</comment>
<dbReference type="InterPro" id="IPR041577">
    <property type="entry name" value="RT_RNaseH_2"/>
</dbReference>
<feature type="coiled-coil region" evidence="1">
    <location>
        <begin position="430"/>
        <end position="468"/>
    </location>
</feature>
<feature type="region of interest" description="Disordered" evidence="2">
    <location>
        <begin position="723"/>
        <end position="782"/>
    </location>
</feature>
<dbReference type="Proteomes" id="UP001159363">
    <property type="component" value="Chromosome 2"/>
</dbReference>
<feature type="compositionally biased region" description="Low complexity" evidence="2">
    <location>
        <begin position="750"/>
        <end position="769"/>
    </location>
</feature>
<feature type="compositionally biased region" description="Low complexity" evidence="2">
    <location>
        <begin position="406"/>
        <end position="418"/>
    </location>
</feature>
<feature type="region of interest" description="Disordered" evidence="2">
    <location>
        <begin position="827"/>
        <end position="847"/>
    </location>
</feature>
<feature type="compositionally biased region" description="Acidic residues" evidence="2">
    <location>
        <begin position="268"/>
        <end position="283"/>
    </location>
</feature>
<feature type="compositionally biased region" description="Basic and acidic residues" evidence="2">
    <location>
        <begin position="258"/>
        <end position="267"/>
    </location>
</feature>